<evidence type="ECO:0000256" key="1">
    <source>
        <dbReference type="ARBA" id="ARBA00010641"/>
    </source>
</evidence>
<evidence type="ECO:0000259" key="5">
    <source>
        <dbReference type="Pfam" id="PF04542"/>
    </source>
</evidence>
<dbReference type="PANTHER" id="PTHR43133:SF51">
    <property type="entry name" value="RNA POLYMERASE SIGMA FACTOR"/>
    <property type="match status" value="1"/>
</dbReference>
<dbReference type="InterPro" id="IPR039425">
    <property type="entry name" value="RNA_pol_sigma-70-like"/>
</dbReference>
<dbReference type="InterPro" id="IPR013324">
    <property type="entry name" value="RNA_pol_sigma_r3/r4-like"/>
</dbReference>
<dbReference type="SUPFAM" id="SSF88946">
    <property type="entry name" value="Sigma2 domain of RNA polymerase sigma factors"/>
    <property type="match status" value="1"/>
</dbReference>
<dbReference type="SUPFAM" id="SSF88659">
    <property type="entry name" value="Sigma3 and sigma4 domains of RNA polymerase sigma factors"/>
    <property type="match status" value="1"/>
</dbReference>
<protein>
    <submittedName>
        <fullName evidence="7">RNA polymerase, sigma subunit, ECF family</fullName>
    </submittedName>
</protein>
<dbReference type="GO" id="GO:0016987">
    <property type="term" value="F:sigma factor activity"/>
    <property type="evidence" value="ECO:0007669"/>
    <property type="project" value="UniProtKB-KW"/>
</dbReference>
<dbReference type="EMBL" id="CP002305">
    <property type="protein sequence ID" value="ADQ18184.1"/>
    <property type="molecule type" value="Genomic_DNA"/>
</dbReference>
<proteinExistence type="inferred from homology"/>
<dbReference type="Pfam" id="PF08281">
    <property type="entry name" value="Sigma70_r4_2"/>
    <property type="match status" value="1"/>
</dbReference>
<dbReference type="Pfam" id="PF04542">
    <property type="entry name" value="Sigma70_r2"/>
    <property type="match status" value="1"/>
</dbReference>
<comment type="similarity">
    <text evidence="1">Belongs to the sigma-70 factor family. ECF subfamily.</text>
</comment>
<dbReference type="GO" id="GO:0006352">
    <property type="term" value="P:DNA-templated transcription initiation"/>
    <property type="evidence" value="ECO:0007669"/>
    <property type="project" value="InterPro"/>
</dbReference>
<evidence type="ECO:0000256" key="4">
    <source>
        <dbReference type="ARBA" id="ARBA00023163"/>
    </source>
</evidence>
<dbReference type="InterPro" id="IPR036388">
    <property type="entry name" value="WH-like_DNA-bd_sf"/>
</dbReference>
<dbReference type="PANTHER" id="PTHR43133">
    <property type="entry name" value="RNA POLYMERASE ECF-TYPE SIGMA FACTO"/>
    <property type="match status" value="1"/>
</dbReference>
<dbReference type="STRING" id="649349.Lbys_2522"/>
<dbReference type="RefSeq" id="WP_013409224.1">
    <property type="nucleotide sequence ID" value="NC_014655.1"/>
</dbReference>
<gene>
    <name evidence="7" type="ordered locus">Lbys_2522</name>
</gene>
<accession>E4RYE8</accession>
<evidence type="ECO:0000256" key="2">
    <source>
        <dbReference type="ARBA" id="ARBA00023015"/>
    </source>
</evidence>
<dbReference type="Proteomes" id="UP000007435">
    <property type="component" value="Chromosome"/>
</dbReference>
<sequence length="174" mass="20572">MNEDLMYVERVRRGDSASYRFLVEKYQHMAFTLALNVLKNQADAEDAAQEGFLKAYQNIHKFEGKSKFSTWLYTIVYRCAVEKIPTRQYQDLQDHYIDDYHGESQILTEERENLVRKAILSLPRTESLLITLFYMDNCSIKEIQAITELSESNIKVKLFRAKKTLQERLRFLQA</sequence>
<dbReference type="InterPro" id="IPR013249">
    <property type="entry name" value="RNA_pol_sigma70_r4_t2"/>
</dbReference>
<dbReference type="GO" id="GO:0003677">
    <property type="term" value="F:DNA binding"/>
    <property type="evidence" value="ECO:0007669"/>
    <property type="project" value="InterPro"/>
</dbReference>
<keyword evidence="3" id="KW-0731">Sigma factor</keyword>
<dbReference type="NCBIfam" id="TIGR02937">
    <property type="entry name" value="sigma70-ECF"/>
    <property type="match status" value="1"/>
</dbReference>
<dbReference type="InterPro" id="IPR014284">
    <property type="entry name" value="RNA_pol_sigma-70_dom"/>
</dbReference>
<evidence type="ECO:0000256" key="3">
    <source>
        <dbReference type="ARBA" id="ARBA00023082"/>
    </source>
</evidence>
<name>E4RYE8_LEAB4</name>
<evidence type="ECO:0000313" key="7">
    <source>
        <dbReference type="EMBL" id="ADQ18184.1"/>
    </source>
</evidence>
<reference key="1">
    <citation type="submission" date="2010-11" db="EMBL/GenBank/DDBJ databases">
        <title>The complete genome of Leadbetterella byssophila DSM 17132.</title>
        <authorList>
            <consortium name="US DOE Joint Genome Institute (JGI-PGF)"/>
            <person name="Lucas S."/>
            <person name="Copeland A."/>
            <person name="Lapidus A."/>
            <person name="Glavina del Rio T."/>
            <person name="Dalin E."/>
            <person name="Tice H."/>
            <person name="Bruce D."/>
            <person name="Goodwin L."/>
            <person name="Pitluck S."/>
            <person name="Kyrpides N."/>
            <person name="Mavromatis K."/>
            <person name="Ivanova N."/>
            <person name="Teshima H."/>
            <person name="Brettin T."/>
            <person name="Detter J.C."/>
            <person name="Han C."/>
            <person name="Tapia R."/>
            <person name="Land M."/>
            <person name="Hauser L."/>
            <person name="Markowitz V."/>
            <person name="Cheng J.-F."/>
            <person name="Hugenholtz P."/>
            <person name="Woyke T."/>
            <person name="Wu D."/>
            <person name="Tindall B."/>
            <person name="Pomrenke H.G."/>
            <person name="Brambilla E."/>
            <person name="Klenk H.-P."/>
            <person name="Eisen J.A."/>
        </authorList>
    </citation>
    <scope>NUCLEOTIDE SEQUENCE [LARGE SCALE GENOMIC DNA]</scope>
    <source>
        <strain>DSM 17132</strain>
    </source>
</reference>
<dbReference type="Gene3D" id="1.10.10.10">
    <property type="entry name" value="Winged helix-like DNA-binding domain superfamily/Winged helix DNA-binding domain"/>
    <property type="match status" value="1"/>
</dbReference>
<dbReference type="OrthoDB" id="1027298at2"/>
<keyword evidence="2" id="KW-0805">Transcription regulation</keyword>
<feature type="domain" description="RNA polymerase sigma factor 70 region 4 type 2" evidence="6">
    <location>
        <begin position="114"/>
        <end position="165"/>
    </location>
</feature>
<keyword evidence="4" id="KW-0804">Transcription</keyword>
<reference evidence="7 8" key="2">
    <citation type="journal article" date="2011" name="Stand. Genomic Sci.">
        <title>Complete genome sequence of Leadbetterella byssophila type strain (4M15).</title>
        <authorList>
            <person name="Abt B."/>
            <person name="Teshima H."/>
            <person name="Lucas S."/>
            <person name="Lapidus A."/>
            <person name="Del Rio T.G."/>
            <person name="Nolan M."/>
            <person name="Tice H."/>
            <person name="Cheng J.F."/>
            <person name="Pitluck S."/>
            <person name="Liolios K."/>
            <person name="Pagani I."/>
            <person name="Ivanova N."/>
            <person name="Mavromatis K."/>
            <person name="Pati A."/>
            <person name="Tapia R."/>
            <person name="Han C."/>
            <person name="Goodwin L."/>
            <person name="Chen A."/>
            <person name="Palaniappan K."/>
            <person name="Land M."/>
            <person name="Hauser L."/>
            <person name="Chang Y.J."/>
            <person name="Jeffries C.D."/>
            <person name="Rohde M."/>
            <person name="Goker M."/>
            <person name="Tindall B.J."/>
            <person name="Detter J.C."/>
            <person name="Woyke T."/>
            <person name="Bristow J."/>
            <person name="Eisen J.A."/>
            <person name="Markowitz V."/>
            <person name="Hugenholtz P."/>
            <person name="Klenk H.P."/>
            <person name="Kyrpides N.C."/>
        </authorList>
    </citation>
    <scope>NUCLEOTIDE SEQUENCE [LARGE SCALE GENOMIC DNA]</scope>
    <source>
        <strain evidence="8">DSM 17132 / JCM 16389 / KACC 11308 / NBRC 106382 / 4M15</strain>
    </source>
</reference>
<dbReference type="KEGG" id="lby:Lbys_2522"/>
<organism evidence="7 8">
    <name type="scientific">Leadbetterella byssophila (strain DSM 17132 / JCM 16389 / KACC 11308 / NBRC 106382 / 4M15)</name>
    <dbReference type="NCBI Taxonomy" id="649349"/>
    <lineage>
        <taxon>Bacteria</taxon>
        <taxon>Pseudomonadati</taxon>
        <taxon>Bacteroidota</taxon>
        <taxon>Cytophagia</taxon>
        <taxon>Cytophagales</taxon>
        <taxon>Leadbetterellaceae</taxon>
        <taxon>Leadbetterella</taxon>
    </lineage>
</organism>
<evidence type="ECO:0000259" key="6">
    <source>
        <dbReference type="Pfam" id="PF08281"/>
    </source>
</evidence>
<evidence type="ECO:0000313" key="8">
    <source>
        <dbReference type="Proteomes" id="UP000007435"/>
    </source>
</evidence>
<dbReference type="HOGENOM" id="CLU_047691_3_0_10"/>
<dbReference type="InterPro" id="IPR013325">
    <property type="entry name" value="RNA_pol_sigma_r2"/>
</dbReference>
<dbReference type="AlphaFoldDB" id="E4RYE8"/>
<dbReference type="InterPro" id="IPR007627">
    <property type="entry name" value="RNA_pol_sigma70_r2"/>
</dbReference>
<dbReference type="eggNOG" id="COG1595">
    <property type="taxonomic scope" value="Bacteria"/>
</dbReference>
<keyword evidence="8" id="KW-1185">Reference proteome</keyword>
<dbReference type="Gene3D" id="1.10.1740.10">
    <property type="match status" value="1"/>
</dbReference>
<feature type="domain" description="RNA polymerase sigma-70 region 2" evidence="5">
    <location>
        <begin position="22"/>
        <end position="82"/>
    </location>
</feature>